<evidence type="ECO:0000313" key="2">
    <source>
        <dbReference type="Proteomes" id="UP000275408"/>
    </source>
</evidence>
<dbReference type="Proteomes" id="UP000275408">
    <property type="component" value="Unassembled WGS sequence"/>
</dbReference>
<proteinExistence type="predicted"/>
<accession>A0A3M6TII9</accession>
<protein>
    <submittedName>
        <fullName evidence="1">Uncharacterized protein</fullName>
    </submittedName>
</protein>
<organism evidence="1 2">
    <name type="scientific">Pocillopora damicornis</name>
    <name type="common">Cauliflower coral</name>
    <name type="synonym">Millepora damicornis</name>
    <dbReference type="NCBI Taxonomy" id="46731"/>
    <lineage>
        <taxon>Eukaryota</taxon>
        <taxon>Metazoa</taxon>
        <taxon>Cnidaria</taxon>
        <taxon>Anthozoa</taxon>
        <taxon>Hexacorallia</taxon>
        <taxon>Scleractinia</taxon>
        <taxon>Astrocoeniina</taxon>
        <taxon>Pocilloporidae</taxon>
        <taxon>Pocillopora</taxon>
    </lineage>
</organism>
<name>A0A3M6TII9_POCDA</name>
<comment type="caution">
    <text evidence="1">The sequence shown here is derived from an EMBL/GenBank/DDBJ whole genome shotgun (WGS) entry which is preliminary data.</text>
</comment>
<evidence type="ECO:0000313" key="1">
    <source>
        <dbReference type="EMBL" id="RMX41232.1"/>
    </source>
</evidence>
<keyword evidence="2" id="KW-1185">Reference proteome</keyword>
<gene>
    <name evidence="1" type="ORF">pdam_00013257</name>
</gene>
<dbReference type="EMBL" id="RCHS01003518">
    <property type="protein sequence ID" value="RMX41232.1"/>
    <property type="molecule type" value="Genomic_DNA"/>
</dbReference>
<sequence>MYLCLLRLNDDVFRGLMATINTKHQIAGLPIPSWSMASTNRQSFPIQILNRIVTRLVNARAFHDNYASNPFVFQKKGTNSILQYFGGEEYSFQPLMFSQRGNMIRFQDWGYAKNCTLFAIANVPSGCGKARLCVVASFKGTVPCDKLPNRPQKQH</sequence>
<reference evidence="1 2" key="1">
    <citation type="journal article" date="2018" name="Sci. Rep.">
        <title>Comparative analysis of the Pocillopora damicornis genome highlights role of immune system in coral evolution.</title>
        <authorList>
            <person name="Cunning R."/>
            <person name="Bay R.A."/>
            <person name="Gillette P."/>
            <person name="Baker A.C."/>
            <person name="Traylor-Knowles N."/>
        </authorList>
    </citation>
    <scope>NUCLEOTIDE SEQUENCE [LARGE SCALE GENOMIC DNA]</scope>
    <source>
        <strain evidence="1">RSMAS</strain>
        <tissue evidence="1">Whole animal</tissue>
    </source>
</reference>
<dbReference type="AlphaFoldDB" id="A0A3M6TII9"/>